<evidence type="ECO:0000256" key="1">
    <source>
        <dbReference type="ARBA" id="ARBA00005280"/>
    </source>
</evidence>
<reference evidence="4" key="1">
    <citation type="submission" date="2025-08" db="UniProtKB">
        <authorList>
            <consortium name="RefSeq"/>
        </authorList>
    </citation>
    <scope>IDENTIFICATION</scope>
</reference>
<dbReference type="PANTHER" id="PTHR13281:SF0">
    <property type="entry name" value="TRANSMEMBRANE PROTEIN 70, MITOCHONDRIAL"/>
    <property type="match status" value="1"/>
</dbReference>
<sequence>MALLLRSCILYQRKLFMKEIITFKRTSMYYTCGNVKKFIPCLQVRHVSDKHSERNTSVREMIYNGAVTNKVRNIKMFSLLSSVLSVICQPIIYMKILEEDNAISVGTLFALLNILTISSPLLVHFLTKRYVIEMYHYPNKEKYTAELYTFFCKKREITFTPNDVIEPKTRITGALTTCIAGGKPLLFDESCFIDPKHYKIIMNYNKPTDFEIEQLRITAINQPQDKRITMGNKNEEQK</sequence>
<evidence type="ECO:0000256" key="2">
    <source>
        <dbReference type="SAM" id="Phobius"/>
    </source>
</evidence>
<name>A0A6P8M1V9_BOMIM</name>
<keyword evidence="3" id="KW-1185">Reference proteome</keyword>
<dbReference type="RefSeq" id="XP_033180719.1">
    <property type="nucleotide sequence ID" value="XM_033324828.1"/>
</dbReference>
<feature type="transmembrane region" description="Helical" evidence="2">
    <location>
        <begin position="77"/>
        <end position="96"/>
    </location>
</feature>
<keyword evidence="2 4" id="KW-0812">Transmembrane</keyword>
<dbReference type="PANTHER" id="PTHR13281">
    <property type="entry name" value="TRANSMEMBRANE PROTEIN 70, MITOCHONDRIAL"/>
    <property type="match status" value="1"/>
</dbReference>
<organism evidence="3 4">
    <name type="scientific">Bombus impatiens</name>
    <name type="common">Bumblebee</name>
    <dbReference type="NCBI Taxonomy" id="132113"/>
    <lineage>
        <taxon>Eukaryota</taxon>
        <taxon>Metazoa</taxon>
        <taxon>Ecdysozoa</taxon>
        <taxon>Arthropoda</taxon>
        <taxon>Hexapoda</taxon>
        <taxon>Insecta</taxon>
        <taxon>Pterygota</taxon>
        <taxon>Neoptera</taxon>
        <taxon>Endopterygota</taxon>
        <taxon>Hymenoptera</taxon>
        <taxon>Apocrita</taxon>
        <taxon>Aculeata</taxon>
        <taxon>Apoidea</taxon>
        <taxon>Anthophila</taxon>
        <taxon>Apidae</taxon>
        <taxon>Bombus</taxon>
        <taxon>Pyrobombus</taxon>
    </lineage>
</organism>
<feature type="transmembrane region" description="Helical" evidence="2">
    <location>
        <begin position="102"/>
        <end position="126"/>
    </location>
</feature>
<keyword evidence="2" id="KW-1133">Transmembrane helix</keyword>
<dbReference type="OMA" id="DFVHLMG"/>
<dbReference type="GO" id="GO:0033615">
    <property type="term" value="P:mitochondrial proton-transporting ATP synthase complex assembly"/>
    <property type="evidence" value="ECO:0007669"/>
    <property type="project" value="TreeGrafter"/>
</dbReference>
<accession>A0A6P8M1V9</accession>
<dbReference type="InterPro" id="IPR045325">
    <property type="entry name" value="TMEM70/TMEM186/TMEM223"/>
</dbReference>
<dbReference type="Proteomes" id="UP000515180">
    <property type="component" value="Unplaced"/>
</dbReference>
<keyword evidence="2" id="KW-0472">Membrane</keyword>
<dbReference type="InterPro" id="IPR009724">
    <property type="entry name" value="TMEM70"/>
</dbReference>
<evidence type="ECO:0000313" key="3">
    <source>
        <dbReference type="Proteomes" id="UP000515180"/>
    </source>
</evidence>
<dbReference type="Pfam" id="PF06979">
    <property type="entry name" value="TMEM70"/>
    <property type="match status" value="1"/>
</dbReference>
<dbReference type="AlphaFoldDB" id="A0A6P8M1V9"/>
<gene>
    <name evidence="4" type="primary">LOC100748079</name>
</gene>
<dbReference type="OrthoDB" id="156886at2759"/>
<protein>
    <submittedName>
        <fullName evidence="4">Transmembrane protein 70 homolog, mitochondrial</fullName>
    </submittedName>
</protein>
<proteinExistence type="inferred from homology"/>
<comment type="similarity">
    <text evidence="1">Belongs to the TMEM70 family.</text>
</comment>
<evidence type="ECO:0000313" key="4">
    <source>
        <dbReference type="RefSeq" id="XP_033180719.1"/>
    </source>
</evidence>
<dbReference type="GeneID" id="100748079"/>
<dbReference type="GO" id="GO:0031966">
    <property type="term" value="C:mitochondrial membrane"/>
    <property type="evidence" value="ECO:0007669"/>
    <property type="project" value="TreeGrafter"/>
</dbReference>